<feature type="region of interest" description="Disordered" evidence="1">
    <location>
        <begin position="1"/>
        <end position="90"/>
    </location>
</feature>
<evidence type="ECO:0000313" key="3">
    <source>
        <dbReference type="Proteomes" id="UP001164459"/>
    </source>
</evidence>
<dbReference type="GO" id="GO:0016301">
    <property type="term" value="F:kinase activity"/>
    <property type="evidence" value="ECO:0007669"/>
    <property type="project" value="UniProtKB-KW"/>
</dbReference>
<evidence type="ECO:0000256" key="1">
    <source>
        <dbReference type="SAM" id="MobiDB-lite"/>
    </source>
</evidence>
<keyword evidence="2" id="KW-0808">Transferase</keyword>
<dbReference type="PANTHER" id="PTHR40050:SF1">
    <property type="entry name" value="INNER SPORE COAT PROTEIN H"/>
    <property type="match status" value="1"/>
</dbReference>
<gene>
    <name evidence="2" type="ORF">O0S08_46615</name>
</gene>
<accession>A0ABY7H3H2</accession>
<dbReference type="PANTHER" id="PTHR40050">
    <property type="entry name" value="INNER SPORE COAT PROTEIN H"/>
    <property type="match status" value="1"/>
</dbReference>
<feature type="compositionally biased region" description="Low complexity" evidence="1">
    <location>
        <begin position="43"/>
        <end position="55"/>
    </location>
</feature>
<protein>
    <submittedName>
        <fullName evidence="2">CotH kinase family protein</fullName>
    </submittedName>
</protein>
<dbReference type="EMBL" id="CP114040">
    <property type="protein sequence ID" value="WAS93662.1"/>
    <property type="molecule type" value="Genomic_DNA"/>
</dbReference>
<sequence>MAACCSALACTEDPPATEETETPGSSEPGSTAPGTSGGSVEPTNTSSATETEVTEGTGGPGATSETDSTAATPDMPGLEHDPNEDIPPVDAEGCHAIYAQDLLPTFEVTVEPDVWAQLMDEWNNGQANEDAGVNTNPYHPLAEFKYGDIRIHNASIRLRGNPTWWNPVPGGDKMQFQIGFDAQTKKGHFLGLKRVALDAATYNRHMLRDRLSLRFMRSVGIAAPCANNARLVVNGEYYGIFSNLEKLDEKFLERVMDDPSGGLWERNNWQLQANKDNADESRLEQLQDANTLEEVEEILDIEQALLTYAAEAVLPDSDGAWAGGKNFYVYDDPSRGKFMLLPWDLDNTLERFEDPPEGPYPVNPDPFVWEKLTSHGRTWYDISLKDPAYFDLYIDIIDQILHEGYQPAKMLGWVDEMSAQIEEAVLTDTNKPYTNTTYHNKVKALREYIQVRYDFVDDWLVCWQSGGKDDGLGYCVEQ</sequence>
<proteinExistence type="predicted"/>
<feature type="compositionally biased region" description="Low complexity" evidence="1">
    <location>
        <begin position="22"/>
        <end position="34"/>
    </location>
</feature>
<reference evidence="2" key="1">
    <citation type="submission" date="2022-11" db="EMBL/GenBank/DDBJ databases">
        <title>Minimal conservation of predation-associated metabolite biosynthetic gene clusters underscores biosynthetic potential of Myxococcota including descriptions for ten novel species: Archangium lansinium sp. nov., Myxococcus landrumus sp. nov., Nannocystis bai.</title>
        <authorList>
            <person name="Ahearne A."/>
            <person name="Stevens C."/>
            <person name="Dowd S."/>
        </authorList>
    </citation>
    <scope>NUCLEOTIDE SEQUENCE</scope>
    <source>
        <strain evidence="2">Fl3</strain>
    </source>
</reference>
<dbReference type="Proteomes" id="UP001164459">
    <property type="component" value="Chromosome"/>
</dbReference>
<dbReference type="RefSeq" id="WP_269036005.1">
    <property type="nucleotide sequence ID" value="NZ_CP114040.1"/>
</dbReference>
<name>A0ABY7H3H2_9BACT</name>
<keyword evidence="2" id="KW-0418">Kinase</keyword>
<dbReference type="Pfam" id="PF08757">
    <property type="entry name" value="CotH"/>
    <property type="match status" value="1"/>
</dbReference>
<keyword evidence="3" id="KW-1185">Reference proteome</keyword>
<dbReference type="InterPro" id="IPR014867">
    <property type="entry name" value="Spore_coat_CotH_CotH2/3/7"/>
</dbReference>
<organism evidence="2 3">
    <name type="scientific">Nannocystis punicea</name>
    <dbReference type="NCBI Taxonomy" id="2995304"/>
    <lineage>
        <taxon>Bacteria</taxon>
        <taxon>Pseudomonadati</taxon>
        <taxon>Myxococcota</taxon>
        <taxon>Polyangia</taxon>
        <taxon>Nannocystales</taxon>
        <taxon>Nannocystaceae</taxon>
        <taxon>Nannocystis</taxon>
    </lineage>
</organism>
<evidence type="ECO:0000313" key="2">
    <source>
        <dbReference type="EMBL" id="WAS93662.1"/>
    </source>
</evidence>